<comment type="subcellular location">
    <subcellularLocation>
        <location evidence="1">Mitochondrion</location>
    </subcellularLocation>
</comment>
<accession>A0A1L0CRZ2</accession>
<name>A0A1L0CRZ2_9ASCO</name>
<evidence type="ECO:0000256" key="3">
    <source>
        <dbReference type="ARBA" id="ARBA00022980"/>
    </source>
</evidence>
<keyword evidence="9" id="KW-1185">Reference proteome</keyword>
<dbReference type="AlphaFoldDB" id="A0A1L0CRZ2"/>
<organism evidence="8 9">
    <name type="scientific">Hanseniaspora guilliermondii</name>
    <dbReference type="NCBI Taxonomy" id="56406"/>
    <lineage>
        <taxon>Eukaryota</taxon>
        <taxon>Fungi</taxon>
        <taxon>Dikarya</taxon>
        <taxon>Ascomycota</taxon>
        <taxon>Saccharomycotina</taxon>
        <taxon>Saccharomycetes</taxon>
        <taxon>Saccharomycodales</taxon>
        <taxon>Saccharomycodaceae</taxon>
        <taxon>Hanseniaspora</taxon>
    </lineage>
</organism>
<dbReference type="PANTHER" id="PTHR28595">
    <property type="entry name" value="39S RIBOSOMAL PROTEIN L54, MITOCHONDRIAL"/>
    <property type="match status" value="1"/>
</dbReference>
<evidence type="ECO:0000313" key="9">
    <source>
        <dbReference type="Proteomes" id="UP000183365"/>
    </source>
</evidence>
<dbReference type="InterPro" id="IPR013870">
    <property type="entry name" value="Ribosomal_mL54"/>
</dbReference>
<evidence type="ECO:0000256" key="6">
    <source>
        <dbReference type="ARBA" id="ARBA00033752"/>
    </source>
</evidence>
<evidence type="ECO:0000313" key="8">
    <source>
        <dbReference type="EMBL" id="SGZ41337.1"/>
    </source>
</evidence>
<dbReference type="PANTHER" id="PTHR28595:SF1">
    <property type="entry name" value="LARGE RIBOSOMAL SUBUNIT PROTEIN ML54"/>
    <property type="match status" value="1"/>
</dbReference>
<evidence type="ECO:0000256" key="2">
    <source>
        <dbReference type="ARBA" id="ARBA00022946"/>
    </source>
</evidence>
<dbReference type="Proteomes" id="UP000183365">
    <property type="component" value="Unassembled WGS sequence"/>
</dbReference>
<keyword evidence="5" id="KW-0687">Ribonucleoprotein</keyword>
<sequence>MLFFKSSKLISNTSIKTRSINYTLRRFNSTSQPSICPAGTILNLKIKNKQDEPVALEDSEYPEWLWTITEEKSIKPNMTVEEELKVRKILINHERRTQIRKTNELSKKK</sequence>
<comment type="similarity">
    <text evidence="6">Belongs to the mitochondrion-specific ribosomal protein mL54 family.</text>
</comment>
<reference evidence="9" key="1">
    <citation type="submission" date="2016-11" db="EMBL/GenBank/DDBJ databases">
        <authorList>
            <person name="Guldener U."/>
        </authorList>
    </citation>
    <scope>NUCLEOTIDE SEQUENCE [LARGE SCALE GENOMIC DNA]</scope>
</reference>
<evidence type="ECO:0000256" key="5">
    <source>
        <dbReference type="ARBA" id="ARBA00023274"/>
    </source>
</evidence>
<dbReference type="GO" id="GO:0005762">
    <property type="term" value="C:mitochondrial large ribosomal subunit"/>
    <property type="evidence" value="ECO:0007669"/>
    <property type="project" value="TreeGrafter"/>
</dbReference>
<keyword evidence="3" id="KW-0689">Ribosomal protein</keyword>
<dbReference type="GO" id="GO:0003735">
    <property type="term" value="F:structural constituent of ribosome"/>
    <property type="evidence" value="ECO:0007669"/>
    <property type="project" value="TreeGrafter"/>
</dbReference>
<keyword evidence="2" id="KW-0809">Transit peptide</keyword>
<evidence type="ECO:0000256" key="1">
    <source>
        <dbReference type="ARBA" id="ARBA00004173"/>
    </source>
</evidence>
<evidence type="ECO:0000256" key="7">
    <source>
        <dbReference type="ARBA" id="ARBA00035179"/>
    </source>
</evidence>
<keyword evidence="4" id="KW-0496">Mitochondrion</keyword>
<evidence type="ECO:0000256" key="4">
    <source>
        <dbReference type="ARBA" id="ARBA00023128"/>
    </source>
</evidence>
<dbReference type="OrthoDB" id="10252718at2759"/>
<gene>
    <name evidence="8" type="ORF">HGUI_03538</name>
</gene>
<proteinExistence type="inferred from homology"/>
<dbReference type="EMBL" id="FQNF01000095">
    <property type="protein sequence ID" value="SGZ41337.1"/>
    <property type="molecule type" value="Genomic_DNA"/>
</dbReference>
<dbReference type="VEuPathDB" id="FungiDB:HGUI_03538"/>
<protein>
    <recommendedName>
        <fullName evidence="7">Large ribosomal subunit protein mL54</fullName>
    </recommendedName>
</protein>
<dbReference type="Pfam" id="PF08561">
    <property type="entry name" value="Ribosomal_L37"/>
    <property type="match status" value="1"/>
</dbReference>